<evidence type="ECO:0000256" key="8">
    <source>
        <dbReference type="ARBA" id="ARBA00047989"/>
    </source>
</evidence>
<comment type="similarity">
    <text evidence="3 11">Belongs to the purine nucleoside phosphorylase YfiH/LACC1 family.</text>
</comment>
<proteinExistence type="inferred from homology"/>
<dbReference type="STRING" id="119641.SAMN05421842_10829"/>
<evidence type="ECO:0000256" key="10">
    <source>
        <dbReference type="ARBA" id="ARBA00049893"/>
    </source>
</evidence>
<dbReference type="Gene3D" id="3.60.140.10">
    <property type="entry name" value="CNF1/YfiH-like putative cysteine hydrolases"/>
    <property type="match status" value="1"/>
</dbReference>
<dbReference type="GO" id="GO:0005507">
    <property type="term" value="F:copper ion binding"/>
    <property type="evidence" value="ECO:0007669"/>
    <property type="project" value="TreeGrafter"/>
</dbReference>
<keyword evidence="5" id="KW-0479">Metal-binding</keyword>
<evidence type="ECO:0000256" key="5">
    <source>
        <dbReference type="ARBA" id="ARBA00022723"/>
    </source>
</evidence>
<dbReference type="PANTHER" id="PTHR30616:SF2">
    <property type="entry name" value="PURINE NUCLEOSIDE PHOSPHORYLASE LACC1"/>
    <property type="match status" value="1"/>
</dbReference>
<evidence type="ECO:0000256" key="6">
    <source>
        <dbReference type="ARBA" id="ARBA00022801"/>
    </source>
</evidence>
<dbReference type="Pfam" id="PF02578">
    <property type="entry name" value="Cu-oxidase_4"/>
    <property type="match status" value="1"/>
</dbReference>
<evidence type="ECO:0000256" key="3">
    <source>
        <dbReference type="ARBA" id="ARBA00007353"/>
    </source>
</evidence>
<organism evidence="12 13">
    <name type="scientific">Clostridium uliginosum</name>
    <dbReference type="NCBI Taxonomy" id="119641"/>
    <lineage>
        <taxon>Bacteria</taxon>
        <taxon>Bacillati</taxon>
        <taxon>Bacillota</taxon>
        <taxon>Clostridia</taxon>
        <taxon>Eubacteriales</taxon>
        <taxon>Clostridiaceae</taxon>
        <taxon>Clostridium</taxon>
    </lineage>
</organism>
<comment type="function">
    <text evidence="2">Purine nucleoside enzyme that catalyzes the phosphorolysis of adenosine and inosine nucleosides, yielding D-ribose 1-phosphate and the respective free bases, adenine and hypoxanthine. Also catalyzes the phosphorolysis of S-methyl-5'-thioadenosine into adenine and S-methyl-5-thio-alpha-D-ribose 1-phosphate. Also has adenosine deaminase activity.</text>
</comment>
<gene>
    <name evidence="12" type="ORF">SAMN05421842_10829</name>
</gene>
<dbReference type="GO" id="GO:0017061">
    <property type="term" value="F:S-methyl-5-thioadenosine phosphorylase activity"/>
    <property type="evidence" value="ECO:0007669"/>
    <property type="project" value="UniProtKB-EC"/>
</dbReference>
<evidence type="ECO:0000256" key="11">
    <source>
        <dbReference type="RuleBase" id="RU361274"/>
    </source>
</evidence>
<dbReference type="SUPFAM" id="SSF64438">
    <property type="entry name" value="CNF1/YfiH-like putative cysteine hydrolases"/>
    <property type="match status" value="1"/>
</dbReference>
<evidence type="ECO:0000256" key="7">
    <source>
        <dbReference type="ARBA" id="ARBA00022833"/>
    </source>
</evidence>
<evidence type="ECO:0000256" key="4">
    <source>
        <dbReference type="ARBA" id="ARBA00022679"/>
    </source>
</evidence>
<dbReference type="PANTHER" id="PTHR30616">
    <property type="entry name" value="UNCHARACTERIZED PROTEIN YFIH"/>
    <property type="match status" value="1"/>
</dbReference>
<comment type="catalytic activity">
    <reaction evidence="8">
        <text>adenosine + H2O + H(+) = inosine + NH4(+)</text>
        <dbReference type="Rhea" id="RHEA:24408"/>
        <dbReference type="ChEBI" id="CHEBI:15377"/>
        <dbReference type="ChEBI" id="CHEBI:15378"/>
        <dbReference type="ChEBI" id="CHEBI:16335"/>
        <dbReference type="ChEBI" id="CHEBI:17596"/>
        <dbReference type="ChEBI" id="CHEBI:28938"/>
        <dbReference type="EC" id="3.5.4.4"/>
    </reaction>
    <physiologicalReaction direction="left-to-right" evidence="8">
        <dbReference type="Rhea" id="RHEA:24409"/>
    </physiologicalReaction>
</comment>
<dbReference type="CDD" id="cd16833">
    <property type="entry name" value="YfiH"/>
    <property type="match status" value="1"/>
</dbReference>
<keyword evidence="7" id="KW-0862">Zinc</keyword>
<comment type="catalytic activity">
    <reaction evidence="10">
        <text>S-methyl-5'-thioadenosine + phosphate = 5-(methylsulfanyl)-alpha-D-ribose 1-phosphate + adenine</text>
        <dbReference type="Rhea" id="RHEA:11852"/>
        <dbReference type="ChEBI" id="CHEBI:16708"/>
        <dbReference type="ChEBI" id="CHEBI:17509"/>
        <dbReference type="ChEBI" id="CHEBI:43474"/>
        <dbReference type="ChEBI" id="CHEBI:58533"/>
        <dbReference type="EC" id="2.4.2.28"/>
    </reaction>
    <physiologicalReaction direction="left-to-right" evidence="10">
        <dbReference type="Rhea" id="RHEA:11853"/>
    </physiologicalReaction>
</comment>
<keyword evidence="13" id="KW-1185">Reference proteome</keyword>
<sequence>MKDVVYLKQVHSDNIFTYVSDKPSIKDKEGDAIITNEKKVIVGVFTADCVPIILVDEVNKVVAAIHSGWRGTFNSITFKTIAKMKKDYNCKPENIKAYIGPHIRECCYEVSEELKARFLNEKSDIDKEKLFNKNNLNLESCIISDLKKSGMLENHINALGLCTYCNKEFKLHSYRKSKGDYGRMFAFVILE</sequence>
<evidence type="ECO:0000256" key="2">
    <source>
        <dbReference type="ARBA" id="ARBA00003215"/>
    </source>
</evidence>
<dbReference type="AlphaFoldDB" id="A0A1I1LHB1"/>
<dbReference type="InterPro" id="IPR003730">
    <property type="entry name" value="Cu_polyphenol_OxRdtase"/>
</dbReference>
<protein>
    <recommendedName>
        <fullName evidence="11">Purine nucleoside phosphorylase</fullName>
    </recommendedName>
</protein>
<comment type="catalytic activity">
    <reaction evidence="1">
        <text>inosine + phosphate = alpha-D-ribose 1-phosphate + hypoxanthine</text>
        <dbReference type="Rhea" id="RHEA:27646"/>
        <dbReference type="ChEBI" id="CHEBI:17368"/>
        <dbReference type="ChEBI" id="CHEBI:17596"/>
        <dbReference type="ChEBI" id="CHEBI:43474"/>
        <dbReference type="ChEBI" id="CHEBI:57720"/>
        <dbReference type="EC" id="2.4.2.1"/>
    </reaction>
    <physiologicalReaction direction="left-to-right" evidence="1">
        <dbReference type="Rhea" id="RHEA:27647"/>
    </physiologicalReaction>
</comment>
<keyword evidence="4" id="KW-0808">Transferase</keyword>
<dbReference type="NCBIfam" id="TIGR00726">
    <property type="entry name" value="peptidoglycan editing factor PgeF"/>
    <property type="match status" value="1"/>
</dbReference>
<reference evidence="12 13" key="1">
    <citation type="submission" date="2016-10" db="EMBL/GenBank/DDBJ databases">
        <authorList>
            <person name="de Groot N.N."/>
        </authorList>
    </citation>
    <scope>NUCLEOTIDE SEQUENCE [LARGE SCALE GENOMIC DNA]</scope>
    <source>
        <strain evidence="12 13">DSM 12992</strain>
    </source>
</reference>
<accession>A0A1I1LHB1</accession>
<keyword evidence="6" id="KW-0378">Hydrolase</keyword>
<dbReference type="InterPro" id="IPR011324">
    <property type="entry name" value="Cytotoxic_necrot_fac-like_cat"/>
</dbReference>
<evidence type="ECO:0000256" key="9">
    <source>
        <dbReference type="ARBA" id="ARBA00048968"/>
    </source>
</evidence>
<dbReference type="InterPro" id="IPR038371">
    <property type="entry name" value="Cu_polyphenol_OxRdtase_sf"/>
</dbReference>
<dbReference type="EMBL" id="FOMG01000008">
    <property type="protein sequence ID" value="SFC71912.1"/>
    <property type="molecule type" value="Genomic_DNA"/>
</dbReference>
<name>A0A1I1LHB1_9CLOT</name>
<evidence type="ECO:0000313" key="13">
    <source>
        <dbReference type="Proteomes" id="UP000199263"/>
    </source>
</evidence>
<dbReference type="Proteomes" id="UP000199263">
    <property type="component" value="Unassembled WGS sequence"/>
</dbReference>
<dbReference type="GO" id="GO:0016787">
    <property type="term" value="F:hydrolase activity"/>
    <property type="evidence" value="ECO:0007669"/>
    <property type="project" value="UniProtKB-KW"/>
</dbReference>
<evidence type="ECO:0000313" key="12">
    <source>
        <dbReference type="EMBL" id="SFC71912.1"/>
    </source>
</evidence>
<comment type="catalytic activity">
    <reaction evidence="9">
        <text>adenosine + phosphate = alpha-D-ribose 1-phosphate + adenine</text>
        <dbReference type="Rhea" id="RHEA:27642"/>
        <dbReference type="ChEBI" id="CHEBI:16335"/>
        <dbReference type="ChEBI" id="CHEBI:16708"/>
        <dbReference type="ChEBI" id="CHEBI:43474"/>
        <dbReference type="ChEBI" id="CHEBI:57720"/>
        <dbReference type="EC" id="2.4.2.1"/>
    </reaction>
    <physiologicalReaction direction="left-to-right" evidence="9">
        <dbReference type="Rhea" id="RHEA:27643"/>
    </physiologicalReaction>
</comment>
<evidence type="ECO:0000256" key="1">
    <source>
        <dbReference type="ARBA" id="ARBA00000553"/>
    </source>
</evidence>